<comment type="similarity">
    <text evidence="1">Belongs to the UPF0282 family.</text>
</comment>
<protein>
    <recommendedName>
        <fullName evidence="1">UPF0282 protein B7O98_03765</fullName>
    </recommendedName>
</protein>
<dbReference type="SUPFAM" id="SSF56281">
    <property type="entry name" value="Metallo-hydrolase/oxidoreductase"/>
    <property type="match status" value="1"/>
</dbReference>
<accession>A0A2R7Y7M6</accession>
<dbReference type="Proteomes" id="UP000244093">
    <property type="component" value="Unassembled WGS sequence"/>
</dbReference>
<dbReference type="PANTHER" id="PTHR43546">
    <property type="entry name" value="UPF0173 METAL-DEPENDENT HYDROLASE MJ1163-RELATED"/>
    <property type="match status" value="1"/>
</dbReference>
<evidence type="ECO:0000313" key="3">
    <source>
        <dbReference type="Proteomes" id="UP000244093"/>
    </source>
</evidence>
<reference evidence="2 3" key="1">
    <citation type="journal article" date="2018" name="Syst. Appl. Microbiol.">
        <title>A new symbiotic nanoarchaeote (Candidatus Nanoclepta minutus) and its host (Zestosphaera tikiterensis gen. nov., sp. nov.) from a New Zealand hot spring.</title>
        <authorList>
            <person name="St John E."/>
            <person name="Liu Y."/>
            <person name="Podar M."/>
            <person name="Stott M.B."/>
            <person name="Meneghin J."/>
            <person name="Chen Z."/>
            <person name="Lagutin K."/>
            <person name="Mitchell K."/>
            <person name="Reysenbach A.L."/>
        </authorList>
    </citation>
    <scope>NUCLEOTIDE SEQUENCE [LARGE SCALE GENOMIC DNA]</scope>
    <source>
        <strain evidence="2">NZ3</strain>
    </source>
</reference>
<sequence length="304" mass="35012">MEIKLLAFDSFGVRSMSTFIQTDDVLLHIDPSASLAPSRYGLPPHRKEVERLLECGKVIEDFARESEVIVITHYHYDHHDPGYLIPLDIYKGKVVYVKNPEEKINRSQMIRARYFLNLIKPIAKEVKIAEGSELRVGKTAIKISDPVPHGVNDRLGYVVEVSVSDGSTKVVYTSDVEGPPLEEQVRFILVEKPDTLIIDGPMTYMLGFRYSRKALQASIENLKKVIEVGVKKIVIDHHFLRDVSYRDRIVELYQYAKERNSEIITAAEFMNRPIEMLEALRNKLYQEKPEEMKIPENLRSLLEE</sequence>
<evidence type="ECO:0000256" key="1">
    <source>
        <dbReference type="HAMAP-Rule" id="MF_01406"/>
    </source>
</evidence>
<dbReference type="Gene3D" id="3.60.15.10">
    <property type="entry name" value="Ribonuclease Z/Hydroxyacylglutathione hydrolase-like"/>
    <property type="match status" value="1"/>
</dbReference>
<dbReference type="InterPro" id="IPR050114">
    <property type="entry name" value="UPF0173_UPF0282_UlaG_hydrolase"/>
</dbReference>
<dbReference type="NCBIfam" id="NF003287">
    <property type="entry name" value="PRK04286.1-1"/>
    <property type="match status" value="1"/>
</dbReference>
<dbReference type="PANTHER" id="PTHR43546:SF4">
    <property type="entry name" value="UPF0282 PROTEIN MJ1629"/>
    <property type="match status" value="1"/>
</dbReference>
<organism evidence="2 3">
    <name type="scientific">Zestosphaera tikiterensis</name>
    <dbReference type="NCBI Taxonomy" id="1973259"/>
    <lineage>
        <taxon>Archaea</taxon>
        <taxon>Thermoproteota</taxon>
        <taxon>Thermoprotei</taxon>
        <taxon>Desulfurococcales</taxon>
        <taxon>Desulfurococcaceae</taxon>
        <taxon>Zestosphaera</taxon>
    </lineage>
</organism>
<dbReference type="PIRSF" id="PIRSF004944">
    <property type="entry name" value="UCP004944_hydrls"/>
    <property type="match status" value="1"/>
</dbReference>
<dbReference type="AlphaFoldDB" id="A0A2R7Y7M6"/>
<comment type="caution">
    <text evidence="2">The sequence shown here is derived from an EMBL/GenBank/DDBJ whole genome shotgun (WGS) entry which is preliminary data.</text>
</comment>
<dbReference type="InterPro" id="IPR036866">
    <property type="entry name" value="RibonucZ/Hydroxyglut_hydro"/>
</dbReference>
<evidence type="ECO:0000313" key="2">
    <source>
        <dbReference type="EMBL" id="PUA33543.1"/>
    </source>
</evidence>
<name>A0A2R7Y7M6_9CREN</name>
<gene>
    <name evidence="2" type="ORF">B7O98_03765</name>
</gene>
<dbReference type="EMBL" id="NBVN01000002">
    <property type="protein sequence ID" value="PUA33543.1"/>
    <property type="molecule type" value="Genomic_DNA"/>
</dbReference>
<dbReference type="InterPro" id="IPR014426">
    <property type="entry name" value="UPF0282_hydrls"/>
</dbReference>
<dbReference type="HAMAP" id="MF_01406">
    <property type="entry name" value="UPF0282"/>
    <property type="match status" value="1"/>
</dbReference>
<proteinExistence type="inferred from homology"/>